<keyword evidence="1" id="KW-1015">Disulfide bond</keyword>
<dbReference type="InterPro" id="IPR016187">
    <property type="entry name" value="CTDL_fold"/>
</dbReference>
<dbReference type="Pfam" id="PF00059">
    <property type="entry name" value="Lectin_C"/>
    <property type="match status" value="1"/>
</dbReference>
<keyword evidence="2" id="KW-0732">Signal</keyword>
<protein>
    <submittedName>
        <fullName evidence="4">Perlucin</fullName>
    </submittedName>
</protein>
<dbReference type="PANTHER" id="PTHR22803">
    <property type="entry name" value="MANNOSE, PHOSPHOLIPASE, LECTIN RECEPTOR RELATED"/>
    <property type="match status" value="1"/>
</dbReference>
<dbReference type="InterPro" id="IPR018378">
    <property type="entry name" value="C-type_lectin_CS"/>
</dbReference>
<feature type="domain" description="C-type lectin" evidence="3">
    <location>
        <begin position="28"/>
        <end position="148"/>
    </location>
</feature>
<dbReference type="EMBL" id="HBUE01255684">
    <property type="protein sequence ID" value="CAG6556303.1"/>
    <property type="molecule type" value="Transcribed_RNA"/>
</dbReference>
<dbReference type="EMBL" id="HBUE01150703">
    <property type="protein sequence ID" value="CAG6505009.1"/>
    <property type="molecule type" value="Transcribed_RNA"/>
</dbReference>
<proteinExistence type="predicted"/>
<feature type="signal peptide" evidence="2">
    <location>
        <begin position="1"/>
        <end position="22"/>
    </location>
</feature>
<dbReference type="PROSITE" id="PS50041">
    <property type="entry name" value="C_TYPE_LECTIN_2"/>
    <property type="match status" value="1"/>
</dbReference>
<dbReference type="PROSITE" id="PS00615">
    <property type="entry name" value="C_TYPE_LECTIN_1"/>
    <property type="match status" value="1"/>
</dbReference>
<dbReference type="InterPro" id="IPR001304">
    <property type="entry name" value="C-type_lectin-like"/>
</dbReference>
<evidence type="ECO:0000256" key="1">
    <source>
        <dbReference type="ARBA" id="ARBA00023157"/>
    </source>
</evidence>
<dbReference type="SMART" id="SM00034">
    <property type="entry name" value="CLECT"/>
    <property type="match status" value="1"/>
</dbReference>
<dbReference type="Gene3D" id="3.10.100.10">
    <property type="entry name" value="Mannose-Binding Protein A, subunit A"/>
    <property type="match status" value="1"/>
</dbReference>
<dbReference type="CDD" id="cd00037">
    <property type="entry name" value="CLECT"/>
    <property type="match status" value="1"/>
</dbReference>
<evidence type="ECO:0000259" key="3">
    <source>
        <dbReference type="PROSITE" id="PS50041"/>
    </source>
</evidence>
<accession>A0A8D8IN59</accession>
<dbReference type="InterPro" id="IPR016186">
    <property type="entry name" value="C-type_lectin-like/link_sf"/>
</dbReference>
<sequence length="162" mass="18355">MGKGVNLLRFAILFVAVLSVHAATKKRYIVHNQSYVTFYDAWRRCQGFGQRLATVTSKEDSELLESTIKQLLIPFGVWWIGGTDEGKEGYFTWISTNEPVGKNGGYTNFYPLQPSDFLGLENCLEVGRFGGVQWNDANCFLLQRFICEADVDDDDCDEEDSE</sequence>
<name>A0A8D8IN59_CULPI</name>
<organism evidence="4">
    <name type="scientific">Culex pipiens</name>
    <name type="common">House mosquito</name>
    <dbReference type="NCBI Taxonomy" id="7175"/>
    <lineage>
        <taxon>Eukaryota</taxon>
        <taxon>Metazoa</taxon>
        <taxon>Ecdysozoa</taxon>
        <taxon>Arthropoda</taxon>
        <taxon>Hexapoda</taxon>
        <taxon>Insecta</taxon>
        <taxon>Pterygota</taxon>
        <taxon>Neoptera</taxon>
        <taxon>Endopterygota</taxon>
        <taxon>Diptera</taxon>
        <taxon>Nematocera</taxon>
        <taxon>Culicoidea</taxon>
        <taxon>Culicidae</taxon>
        <taxon>Culicinae</taxon>
        <taxon>Culicini</taxon>
        <taxon>Culex</taxon>
        <taxon>Culex</taxon>
    </lineage>
</organism>
<dbReference type="SUPFAM" id="SSF56436">
    <property type="entry name" value="C-type lectin-like"/>
    <property type="match status" value="1"/>
</dbReference>
<dbReference type="InterPro" id="IPR050111">
    <property type="entry name" value="C-type_lectin/snaclec_domain"/>
</dbReference>
<reference evidence="4" key="1">
    <citation type="submission" date="2021-05" db="EMBL/GenBank/DDBJ databases">
        <authorList>
            <person name="Alioto T."/>
            <person name="Alioto T."/>
            <person name="Gomez Garrido J."/>
        </authorList>
    </citation>
    <scope>NUCLEOTIDE SEQUENCE</scope>
</reference>
<evidence type="ECO:0000256" key="2">
    <source>
        <dbReference type="SAM" id="SignalP"/>
    </source>
</evidence>
<dbReference type="AlphaFoldDB" id="A0A8D8IN59"/>
<evidence type="ECO:0000313" key="4">
    <source>
        <dbReference type="EMBL" id="CAG6556303.1"/>
    </source>
</evidence>
<feature type="chain" id="PRO_5033669623" evidence="2">
    <location>
        <begin position="23"/>
        <end position="162"/>
    </location>
</feature>